<name>A0A5B7DFA7_PORTR</name>
<reference evidence="1 2" key="1">
    <citation type="submission" date="2019-05" db="EMBL/GenBank/DDBJ databases">
        <title>Another draft genome of Portunus trituberculatus and its Hox gene families provides insights of decapod evolution.</title>
        <authorList>
            <person name="Jeong J.-H."/>
            <person name="Song I."/>
            <person name="Kim S."/>
            <person name="Choi T."/>
            <person name="Kim D."/>
            <person name="Ryu S."/>
            <person name="Kim W."/>
        </authorList>
    </citation>
    <scope>NUCLEOTIDE SEQUENCE [LARGE SCALE GENOMIC DNA]</scope>
    <source>
        <tissue evidence="1">Muscle</tissue>
    </source>
</reference>
<organism evidence="1 2">
    <name type="scientific">Portunus trituberculatus</name>
    <name type="common">Swimming crab</name>
    <name type="synonym">Neptunus trituberculatus</name>
    <dbReference type="NCBI Taxonomy" id="210409"/>
    <lineage>
        <taxon>Eukaryota</taxon>
        <taxon>Metazoa</taxon>
        <taxon>Ecdysozoa</taxon>
        <taxon>Arthropoda</taxon>
        <taxon>Crustacea</taxon>
        <taxon>Multicrustacea</taxon>
        <taxon>Malacostraca</taxon>
        <taxon>Eumalacostraca</taxon>
        <taxon>Eucarida</taxon>
        <taxon>Decapoda</taxon>
        <taxon>Pleocyemata</taxon>
        <taxon>Brachyura</taxon>
        <taxon>Eubrachyura</taxon>
        <taxon>Portunoidea</taxon>
        <taxon>Portunidae</taxon>
        <taxon>Portuninae</taxon>
        <taxon>Portunus</taxon>
    </lineage>
</organism>
<evidence type="ECO:0000313" key="1">
    <source>
        <dbReference type="EMBL" id="MPC20152.1"/>
    </source>
</evidence>
<dbReference type="Proteomes" id="UP000324222">
    <property type="component" value="Unassembled WGS sequence"/>
</dbReference>
<accession>A0A5B7DFA7</accession>
<sequence length="154" mass="17800">MDLAQVAPTFPYPKPIIMEVTHLVNFNVQRVDNVVVDQFKVLVADPVLYITFPSGEEVVHYNNLMALHHEPVHQGLWQLTPNSLRQEDDEETRDYGQHTKDKQWQWLQHSCHVRVSTVLTRELMKGARMPPMRAHMEHAPIPTLLYSVGKISAE</sequence>
<comment type="caution">
    <text evidence="1">The sequence shown here is derived from an EMBL/GenBank/DDBJ whole genome shotgun (WGS) entry which is preliminary data.</text>
</comment>
<gene>
    <name evidence="1" type="ORF">E2C01_013083</name>
</gene>
<keyword evidence="2" id="KW-1185">Reference proteome</keyword>
<evidence type="ECO:0000313" key="2">
    <source>
        <dbReference type="Proteomes" id="UP000324222"/>
    </source>
</evidence>
<proteinExistence type="predicted"/>
<dbReference type="AlphaFoldDB" id="A0A5B7DFA7"/>
<protein>
    <submittedName>
        <fullName evidence="1">Uncharacterized protein</fullName>
    </submittedName>
</protein>
<dbReference type="EMBL" id="VSRR010000842">
    <property type="protein sequence ID" value="MPC20152.1"/>
    <property type="molecule type" value="Genomic_DNA"/>
</dbReference>